<evidence type="ECO:0000313" key="6">
    <source>
        <dbReference type="EMBL" id="PLP96745.1"/>
    </source>
</evidence>
<evidence type="ECO:0000256" key="1">
    <source>
        <dbReference type="ARBA" id="ARBA00022490"/>
    </source>
</evidence>
<dbReference type="PANTHER" id="PTHR38683:SF1">
    <property type="entry name" value="CHORISMATE PYRUVATE-LYASE"/>
    <property type="match status" value="1"/>
</dbReference>
<comment type="similarity">
    <text evidence="5">Belongs to the UbiC family.</text>
</comment>
<dbReference type="EMBL" id="PJRP01000023">
    <property type="protein sequence ID" value="PLP96745.1"/>
    <property type="molecule type" value="Genomic_DNA"/>
</dbReference>
<dbReference type="GO" id="GO:0008813">
    <property type="term" value="F:chorismate lyase activity"/>
    <property type="evidence" value="ECO:0007669"/>
    <property type="project" value="UniProtKB-UniRule"/>
</dbReference>
<evidence type="ECO:0000256" key="3">
    <source>
        <dbReference type="ARBA" id="ARBA00023239"/>
    </source>
</evidence>
<comment type="caution">
    <text evidence="5">Lacks conserved residue(s) required for the propagation of feature annotation.</text>
</comment>
<reference evidence="6 7" key="1">
    <citation type="submission" date="2017-12" db="EMBL/GenBank/DDBJ databases">
        <title>Genome sequence of the active heterotrophic nitrifier-denitrifier, Cupriavidus pauculus UM1.</title>
        <authorList>
            <person name="Putonti C."/>
            <person name="Castignetti D."/>
        </authorList>
    </citation>
    <scope>NUCLEOTIDE SEQUENCE [LARGE SCALE GENOMIC DNA]</scope>
    <source>
        <strain evidence="6 7">UM1</strain>
    </source>
</reference>
<dbReference type="Gene3D" id="3.40.1410.10">
    <property type="entry name" value="Chorismate lyase-like"/>
    <property type="match status" value="1"/>
</dbReference>
<dbReference type="OrthoDB" id="8606430at2"/>
<gene>
    <name evidence="5" type="primary">ubiC</name>
    <name evidence="6" type="ORF">CYJ10_30640</name>
</gene>
<dbReference type="UniPathway" id="UPA00232"/>
<dbReference type="Proteomes" id="UP000234341">
    <property type="component" value="Unassembled WGS sequence"/>
</dbReference>
<dbReference type="HAMAP" id="MF_01632">
    <property type="entry name" value="UbiC"/>
    <property type="match status" value="1"/>
</dbReference>
<comment type="function">
    <text evidence="5">Removes the pyruvyl group from chorismate, with concomitant aromatization of the ring, to provide 4-hydroxybenzoate (4HB) for the ubiquinone pathway.</text>
</comment>
<name>A0A2N5C3G0_9BURK</name>
<evidence type="ECO:0000256" key="5">
    <source>
        <dbReference type="HAMAP-Rule" id="MF_01632"/>
    </source>
</evidence>
<accession>A0A2N5C3G0</accession>
<feature type="binding site" evidence="5">
    <location>
        <position position="184"/>
    </location>
    <ligand>
        <name>substrate</name>
    </ligand>
</feature>
<comment type="catalytic activity">
    <reaction evidence="5">
        <text>chorismate = 4-hydroxybenzoate + pyruvate</text>
        <dbReference type="Rhea" id="RHEA:16505"/>
        <dbReference type="ChEBI" id="CHEBI:15361"/>
        <dbReference type="ChEBI" id="CHEBI:17879"/>
        <dbReference type="ChEBI" id="CHEBI:29748"/>
        <dbReference type="EC" id="4.1.3.40"/>
    </reaction>
</comment>
<dbReference type="GO" id="GO:0005829">
    <property type="term" value="C:cytosol"/>
    <property type="evidence" value="ECO:0007669"/>
    <property type="project" value="TreeGrafter"/>
</dbReference>
<dbReference type="InterPro" id="IPR007440">
    <property type="entry name" value="Chorismate--pyruvate_lyase"/>
</dbReference>
<dbReference type="GO" id="GO:0006744">
    <property type="term" value="P:ubiquinone biosynthetic process"/>
    <property type="evidence" value="ECO:0007669"/>
    <property type="project" value="UniProtKB-UniRule"/>
</dbReference>
<feature type="binding site" evidence="5">
    <location>
        <position position="124"/>
    </location>
    <ligand>
        <name>substrate</name>
    </ligand>
</feature>
<organism evidence="6 7">
    <name type="scientific">Cupriavidus pauculus</name>
    <dbReference type="NCBI Taxonomy" id="82633"/>
    <lineage>
        <taxon>Bacteria</taxon>
        <taxon>Pseudomonadati</taxon>
        <taxon>Pseudomonadota</taxon>
        <taxon>Betaproteobacteria</taxon>
        <taxon>Burkholderiales</taxon>
        <taxon>Burkholderiaceae</taxon>
        <taxon>Cupriavidus</taxon>
    </lineage>
</organism>
<keyword evidence="3 5" id="KW-0456">Lyase</keyword>
<evidence type="ECO:0000256" key="2">
    <source>
        <dbReference type="ARBA" id="ARBA00022688"/>
    </source>
</evidence>
<feature type="binding site" evidence="5">
    <location>
        <position position="86"/>
    </location>
    <ligand>
        <name>substrate</name>
    </ligand>
</feature>
<keyword evidence="2 5" id="KW-0831">Ubiquinone biosynthesis</keyword>
<dbReference type="PANTHER" id="PTHR38683">
    <property type="entry name" value="CHORISMATE PYRUVATE-LYASE"/>
    <property type="match status" value="1"/>
</dbReference>
<comment type="pathway">
    <text evidence="5">Cofactor biosynthesis; ubiquinone biosynthesis.</text>
</comment>
<keyword evidence="4 5" id="KW-0670">Pyruvate</keyword>
<dbReference type="RefSeq" id="WP_101685204.1">
    <property type="nucleotide sequence ID" value="NZ_PJRP01000023.1"/>
</dbReference>
<comment type="caution">
    <text evidence="6">The sequence shown here is derived from an EMBL/GenBank/DDBJ whole genome shotgun (WGS) entry which is preliminary data.</text>
</comment>
<dbReference type="Pfam" id="PF04345">
    <property type="entry name" value="Chor_lyase"/>
    <property type="match status" value="1"/>
</dbReference>
<evidence type="ECO:0000256" key="4">
    <source>
        <dbReference type="ARBA" id="ARBA00023317"/>
    </source>
</evidence>
<evidence type="ECO:0000313" key="7">
    <source>
        <dbReference type="Proteomes" id="UP000234341"/>
    </source>
</evidence>
<dbReference type="InterPro" id="IPR028978">
    <property type="entry name" value="Chorismate_lyase_/UTRA_dom_sf"/>
</dbReference>
<dbReference type="SUPFAM" id="SSF64288">
    <property type="entry name" value="Chorismate lyase-like"/>
    <property type="match status" value="1"/>
</dbReference>
<proteinExistence type="inferred from homology"/>
<protein>
    <recommendedName>
        <fullName evidence="5">Probable chorismate pyruvate-lyase</fullName>
        <shortName evidence="5">CL</shortName>
        <shortName evidence="5">CPL</shortName>
        <ecNumber evidence="5">4.1.3.40</ecNumber>
    </recommendedName>
</protein>
<keyword evidence="1 5" id="KW-0963">Cytoplasm</keyword>
<dbReference type="GO" id="GO:0042866">
    <property type="term" value="P:pyruvate biosynthetic process"/>
    <property type="evidence" value="ECO:0007669"/>
    <property type="project" value="UniProtKB-UniRule"/>
</dbReference>
<sequence>MPWATIFSRSSIVLDVCKERPIAWRDERDWRGQEDAWSWLSRQGSLTAHLRTLGDVEVEVLFEQLIRIGPHASVLGRNRELNVWARDVVLRVDGRPAVVARTLVEEFASKTSWREVKGLRQTPLATILYADARVRRSDFQYGFLGRSHRLYRLARRVDPRLGENRLWARRSVFERNRTKLAVAECFMPWVYGN</sequence>
<dbReference type="EC" id="4.1.3.40" evidence="5"/>
<dbReference type="AlphaFoldDB" id="A0A2N5C3G0"/>
<comment type="subcellular location">
    <subcellularLocation>
        <location evidence="5">Cytoplasm</location>
    </subcellularLocation>
</comment>